<dbReference type="PROSITE" id="PS00138">
    <property type="entry name" value="SUBTILASE_SER"/>
    <property type="match status" value="1"/>
</dbReference>
<dbReference type="Pfam" id="PF17963">
    <property type="entry name" value="Big_9"/>
    <property type="match status" value="1"/>
</dbReference>
<organism evidence="11 12">
    <name type="scientific">Shewanella japonica</name>
    <dbReference type="NCBI Taxonomy" id="93973"/>
    <lineage>
        <taxon>Bacteria</taxon>
        <taxon>Pseudomonadati</taxon>
        <taxon>Pseudomonadota</taxon>
        <taxon>Gammaproteobacteria</taxon>
        <taxon>Alteromonadales</taxon>
        <taxon>Shewanellaceae</taxon>
        <taxon>Shewanella</taxon>
    </lineage>
</organism>
<dbReference type="InterPro" id="IPR000209">
    <property type="entry name" value="Peptidase_S8/S53_dom"/>
</dbReference>
<evidence type="ECO:0000256" key="1">
    <source>
        <dbReference type="ARBA" id="ARBA00011073"/>
    </source>
</evidence>
<evidence type="ECO:0000256" key="3">
    <source>
        <dbReference type="ARBA" id="ARBA00022801"/>
    </source>
</evidence>
<name>A0ABN4Y9A6_9GAMM</name>
<evidence type="ECO:0000259" key="8">
    <source>
        <dbReference type="Pfam" id="PF02225"/>
    </source>
</evidence>
<dbReference type="Pfam" id="PF00082">
    <property type="entry name" value="Peptidase_S8"/>
    <property type="match status" value="1"/>
</dbReference>
<dbReference type="Gene3D" id="2.60.40.3440">
    <property type="match status" value="1"/>
</dbReference>
<dbReference type="SUPFAM" id="SSF52743">
    <property type="entry name" value="Subtilisin-like"/>
    <property type="match status" value="1"/>
</dbReference>
<dbReference type="PROSITE" id="PS00137">
    <property type="entry name" value="SUBTILASE_HIS"/>
    <property type="match status" value="1"/>
</dbReference>
<dbReference type="InterPro" id="IPR036852">
    <property type="entry name" value="Peptidase_S8/S53_dom_sf"/>
</dbReference>
<dbReference type="InterPro" id="IPR017312">
    <property type="entry name" value="Subtilisin_Alteromonadales"/>
</dbReference>
<dbReference type="CDD" id="cd00146">
    <property type="entry name" value="PKD"/>
    <property type="match status" value="1"/>
</dbReference>
<accession>A0ABN4Y9A6</accession>
<evidence type="ECO:0000259" key="9">
    <source>
        <dbReference type="Pfam" id="PF05922"/>
    </source>
</evidence>
<dbReference type="InterPro" id="IPR022398">
    <property type="entry name" value="Peptidase_S8_His-AS"/>
</dbReference>
<dbReference type="PROSITE" id="PS51892">
    <property type="entry name" value="SUBTILASE"/>
    <property type="match status" value="1"/>
</dbReference>
<protein>
    <submittedName>
        <fullName evidence="11">Peptidase S8</fullName>
    </submittedName>
</protein>
<feature type="active site" description="Charge relay system" evidence="5">
    <location>
        <position position="260"/>
    </location>
</feature>
<dbReference type="Gene3D" id="2.60.40.2310">
    <property type="match status" value="1"/>
</dbReference>
<dbReference type="Pfam" id="PF17766">
    <property type="entry name" value="fn3_6"/>
    <property type="match status" value="1"/>
</dbReference>
<feature type="signal peptide" evidence="6">
    <location>
        <begin position="1"/>
        <end position="20"/>
    </location>
</feature>
<dbReference type="InterPro" id="IPR046450">
    <property type="entry name" value="PA_dom_sf"/>
</dbReference>
<feature type="domain" description="Subtilisin-like protease fibronectin type-III" evidence="10">
    <location>
        <begin position="655"/>
        <end position="747"/>
    </location>
</feature>
<dbReference type="CDD" id="cd00538">
    <property type="entry name" value="PA"/>
    <property type="match status" value="1"/>
</dbReference>
<evidence type="ECO:0000259" key="7">
    <source>
        <dbReference type="Pfam" id="PF00082"/>
    </source>
</evidence>
<evidence type="ECO:0000256" key="4">
    <source>
        <dbReference type="ARBA" id="ARBA00022825"/>
    </source>
</evidence>
<evidence type="ECO:0000256" key="2">
    <source>
        <dbReference type="ARBA" id="ARBA00022670"/>
    </source>
</evidence>
<dbReference type="Pfam" id="PF22352">
    <property type="entry name" value="K319L-like_PKD"/>
    <property type="match status" value="1"/>
</dbReference>
<dbReference type="Pfam" id="PF05922">
    <property type="entry name" value="Inhibitor_I9"/>
    <property type="match status" value="1"/>
</dbReference>
<keyword evidence="2 5" id="KW-0645">Protease</keyword>
<dbReference type="InterPro" id="IPR020008">
    <property type="entry name" value="GlyGly_CTERM"/>
</dbReference>
<dbReference type="NCBIfam" id="TIGR03501">
    <property type="entry name" value="GlyGly_CTERM"/>
    <property type="match status" value="1"/>
</dbReference>
<dbReference type="Proteomes" id="UP000191820">
    <property type="component" value="Chromosome"/>
</dbReference>
<evidence type="ECO:0000256" key="6">
    <source>
        <dbReference type="SAM" id="SignalP"/>
    </source>
</evidence>
<feature type="chain" id="PRO_5046884720" evidence="6">
    <location>
        <begin position="21"/>
        <end position="1291"/>
    </location>
</feature>
<evidence type="ECO:0000256" key="5">
    <source>
        <dbReference type="PROSITE-ProRule" id="PRU01240"/>
    </source>
</evidence>
<keyword evidence="6" id="KW-0732">Signal</keyword>
<dbReference type="SUPFAM" id="SSF49299">
    <property type="entry name" value="PKD domain"/>
    <property type="match status" value="1"/>
</dbReference>
<dbReference type="InterPro" id="IPR013783">
    <property type="entry name" value="Ig-like_fold"/>
</dbReference>
<evidence type="ECO:0000259" key="10">
    <source>
        <dbReference type="Pfam" id="PF17766"/>
    </source>
</evidence>
<evidence type="ECO:0000313" key="12">
    <source>
        <dbReference type="Proteomes" id="UP000191820"/>
    </source>
</evidence>
<feature type="domain" description="Peptidase S8/S53" evidence="7">
    <location>
        <begin position="185"/>
        <end position="639"/>
    </location>
</feature>
<dbReference type="PIRSF" id="PIRSF037898">
    <property type="entry name" value="Subtilisin_rel_Sputw3181_3341"/>
    <property type="match status" value="1"/>
</dbReference>
<dbReference type="RefSeq" id="WP_080914886.1">
    <property type="nucleotide sequence ID" value="NZ_CP020472.1"/>
</dbReference>
<feature type="active site" description="Charge relay system" evidence="5">
    <location>
        <position position="584"/>
    </location>
</feature>
<dbReference type="InterPro" id="IPR045051">
    <property type="entry name" value="SBT"/>
</dbReference>
<dbReference type="Gene3D" id="3.40.50.200">
    <property type="entry name" value="Peptidase S8/S53 domain"/>
    <property type="match status" value="1"/>
</dbReference>
<dbReference type="PANTHER" id="PTHR10795">
    <property type="entry name" value="PROPROTEIN CONVERTASE SUBTILISIN/KEXIN"/>
    <property type="match status" value="1"/>
</dbReference>
<dbReference type="InterPro" id="IPR023828">
    <property type="entry name" value="Peptidase_S8_Ser-AS"/>
</dbReference>
<sequence>MKTKLSIAISAALLSSASFANTEMTGNKYELEILSSNQYSKPAVSPINVTAPKRFIVELSSPAVASYQGGTQNLAATAVTAKETKLDIQSAAVQNYASHLANEQKAFSSALNKISANSKVERQFKTLFNGVTVAGQNLTVEQLMAIPGVKSVYPETMYDISMDASLQVINTEAMWTTVNGMANAGKGIRVAVIDGGIRPENPMFADEGFEAPMGAMPTDDYCSTTDESFCNNKLIVARWSQPTFEVCPDEYMSPLGYGGHGTHVAGTAVGNLVSTQFNDIDVELSGVAPAAYLMSYKALYSKADCSGGSGSNIMLMEALEHAVNDGADVINNSWGGGAGADPASSPYKTMFEAAEAAGVVVVSAAGNDGNGASTIGCPACIESGIAVANSTTGRYFANSFNAGGEDLLAIPGSDTVIEMDVTAPVVAAINIDEANFEGCDAFPVDSFKDSIALISRGACAFSSKAENAMNAGASALVVYNSNPGAPITMSMPGVTFPSVMISNGDGLDIIDTMGETATEGTVGSEIKRLMVPELADTINSSSSRGPNGNQNILKPDIAAPGTNILSAYSPDDGGLDFNMISGTSMASPHVAGAAAMMRQLHPDWSANDIKTALTSTSTVDGILDDDATTAASPFAMGAGRMDLDAAAKAVLTFDKPSIAADSCVGPCTFTRTVYNKSEEDTSWSLAASSDSAGIMVSPSTLDTPAGGSATFMVTVDSTFAEYGDWIFGNVMLSSASGMQDAHLPLAVLAQESSDSSLISVTSDDADLTTSDDMEISAVLNNTMFENTVTFTAMAPEGSMLTSEDDVSVTLTNASQNGFSVNEETGVITWVGSLEQSEMSIEAFTGTYPSIFDADLAFIPTCDEGCDEKSFTYEGLPSFKYNGSTYDTITISDNGIVLVGGGNTGGTWNNKELPDSANPNNILAPFWSDFDLSDGTATDTGGGQLGLNIIELASGTFIVVEWNDGQLYADPSGTAYSFSVWIKIGDVEDVSFNYLDIPNMPANVSIGAENIGGTIGSTYYYNGEGTAVTNDDYLQVVSSAAGQVKIDYKATAEDFDLGYMDSSTTVEETAVTFNVLENDTMPAQKVARSKVTGDGITASAQRIINIAATGDLGMVKIVDEPANGTVTITESGEATYTPNKDFFGKDMFTYSATDAAGTVSTPTEVVVDVTNVNDAPTVSPSASKILVGLEATVSSGAADVDGDSLTYAWTQTAGPVDVSFDSTAKDISFVSTKTGVYTFTVTANDGEADSTTEQVSIDILSAPDLKDDSGSMGWLTTLLLPLAMFRRRKMKS</sequence>
<keyword evidence="12" id="KW-1185">Reference proteome</keyword>
<dbReference type="InterPro" id="IPR035986">
    <property type="entry name" value="PKD_dom_sf"/>
</dbReference>
<dbReference type="InterPro" id="IPR003137">
    <property type="entry name" value="PA_domain"/>
</dbReference>
<dbReference type="InterPro" id="IPR041469">
    <property type="entry name" value="Subtilisin-like_FN3"/>
</dbReference>
<feature type="domain" description="Inhibitor I9" evidence="9">
    <location>
        <begin position="89"/>
        <end position="160"/>
    </location>
</feature>
<feature type="active site" description="Charge relay system" evidence="5">
    <location>
        <position position="194"/>
    </location>
</feature>
<dbReference type="Gene3D" id="3.50.30.30">
    <property type="match status" value="1"/>
</dbReference>
<feature type="domain" description="PA" evidence="8">
    <location>
        <begin position="421"/>
        <end position="509"/>
    </location>
</feature>
<dbReference type="InterPro" id="IPR015500">
    <property type="entry name" value="Peptidase_S8_subtilisin-rel"/>
</dbReference>
<dbReference type="EMBL" id="CP020472">
    <property type="protein sequence ID" value="ARD21021.1"/>
    <property type="molecule type" value="Genomic_DNA"/>
</dbReference>
<dbReference type="InterPro" id="IPR010259">
    <property type="entry name" value="S8pro/Inhibitor_I9"/>
</dbReference>
<keyword evidence="4 5" id="KW-0720">Serine protease</keyword>
<dbReference type="PRINTS" id="PR00723">
    <property type="entry name" value="SUBTILISIN"/>
</dbReference>
<dbReference type="Pfam" id="PF02225">
    <property type="entry name" value="PA"/>
    <property type="match status" value="1"/>
</dbReference>
<dbReference type="Gene3D" id="2.60.40.10">
    <property type="entry name" value="Immunoglobulins"/>
    <property type="match status" value="1"/>
</dbReference>
<dbReference type="SUPFAM" id="SSF52025">
    <property type="entry name" value="PA domain"/>
    <property type="match status" value="1"/>
</dbReference>
<proteinExistence type="inferred from homology"/>
<keyword evidence="3 5" id="KW-0378">Hydrolase</keyword>
<reference evidence="11 12" key="1">
    <citation type="submission" date="2017-03" db="EMBL/GenBank/DDBJ databases">
        <title>Genome sequencing of Shewanella japonica KCTC 22435.</title>
        <authorList>
            <person name="Kim K.M."/>
        </authorList>
    </citation>
    <scope>NUCLEOTIDE SEQUENCE [LARGE SCALE GENOMIC DNA]</scope>
    <source>
        <strain evidence="11 12">KCTC 22435</strain>
    </source>
</reference>
<gene>
    <name evidence="11" type="ORF">SJ2017_0684</name>
</gene>
<comment type="similarity">
    <text evidence="1 5">Belongs to the peptidase S8 family.</text>
</comment>
<evidence type="ECO:0000313" key="11">
    <source>
        <dbReference type="EMBL" id="ARD21021.1"/>
    </source>
</evidence>